<dbReference type="EMBL" id="AP024238">
    <property type="protein sequence ID" value="BCO29839.1"/>
    <property type="molecule type" value="Genomic_DNA"/>
</dbReference>
<evidence type="ECO:0000313" key="2">
    <source>
        <dbReference type="Proteomes" id="UP000824366"/>
    </source>
</evidence>
<keyword evidence="2" id="KW-1185">Reference proteome</keyword>
<name>A0ABN6DFP8_9BURK</name>
<proteinExistence type="predicted"/>
<organism evidence="1 2">
    <name type="scientific">Rhodoferax lithotrophicus</name>
    <dbReference type="NCBI Taxonomy" id="2798804"/>
    <lineage>
        <taxon>Bacteria</taxon>
        <taxon>Pseudomonadati</taxon>
        <taxon>Pseudomonadota</taxon>
        <taxon>Betaproteobacteria</taxon>
        <taxon>Burkholderiales</taxon>
        <taxon>Comamonadaceae</taxon>
        <taxon>Rhodoferax</taxon>
    </lineage>
</organism>
<evidence type="ECO:0000313" key="1">
    <source>
        <dbReference type="EMBL" id="BCO29839.1"/>
    </source>
</evidence>
<protein>
    <submittedName>
        <fullName evidence="1">Uncharacterized protein</fullName>
    </submittedName>
</protein>
<reference evidence="1 2" key="1">
    <citation type="journal article" date="2021" name="Microbiol. Spectr.">
        <title>A Single Bacterium Capable of Oxidation and Reduction of Iron at Circumneutral pH.</title>
        <authorList>
            <person name="Kato S."/>
            <person name="Ohkuma M."/>
        </authorList>
    </citation>
    <scope>NUCLEOTIDE SEQUENCE [LARGE SCALE GENOMIC DNA]</scope>
    <source>
        <strain evidence="1 2">MIZ03</strain>
    </source>
</reference>
<accession>A0ABN6DFP8</accession>
<gene>
    <name evidence="1" type="ORF">MIZ03_4763</name>
</gene>
<sequence>MWVFNNDFHDLRDHCVAAVQTSIFVGHENKITCSGVGLLFPAGEALNPS</sequence>
<dbReference type="Proteomes" id="UP000824366">
    <property type="component" value="Chromosome"/>
</dbReference>